<name>A0A6N8KWH0_9SPHI</name>
<evidence type="ECO:0000313" key="2">
    <source>
        <dbReference type="Proteomes" id="UP000435036"/>
    </source>
</evidence>
<comment type="caution">
    <text evidence="1">The sequence shown here is derived from an EMBL/GenBank/DDBJ whole genome shotgun (WGS) entry which is preliminary data.</text>
</comment>
<keyword evidence="2" id="KW-1185">Reference proteome</keyword>
<dbReference type="AlphaFoldDB" id="A0A6N8KWH0"/>
<gene>
    <name evidence="1" type="ORF">GQF63_05375</name>
</gene>
<accession>A0A6N8KWH0</accession>
<protein>
    <submittedName>
        <fullName evidence="1">FeoB-associated Cys-rich membrane protein</fullName>
    </submittedName>
</protein>
<sequence length="46" mass="5066">MQYIIIFILFVGAVYFVVRSFIPNKNKPKAGCGKGCGCDVDLSPKK</sequence>
<dbReference type="Proteomes" id="UP000435036">
    <property type="component" value="Unassembled WGS sequence"/>
</dbReference>
<dbReference type="EMBL" id="WSQA01000003">
    <property type="protein sequence ID" value="MVZ61447.1"/>
    <property type="molecule type" value="Genomic_DNA"/>
</dbReference>
<dbReference type="Pfam" id="PF12669">
    <property type="entry name" value="FeoB_associated"/>
    <property type="match status" value="1"/>
</dbReference>
<reference evidence="1 2" key="1">
    <citation type="submission" date="2019-12" db="EMBL/GenBank/DDBJ databases">
        <authorList>
            <person name="Dong K."/>
        </authorList>
    </citation>
    <scope>NUCLEOTIDE SEQUENCE [LARGE SCALE GENOMIC DNA]</scope>
    <source>
        <strain evidence="1 2">JCM 31225</strain>
    </source>
</reference>
<proteinExistence type="predicted"/>
<organism evidence="1 2">
    <name type="scientific">Sphingobacterium humi</name>
    <dbReference type="NCBI Taxonomy" id="1796905"/>
    <lineage>
        <taxon>Bacteria</taxon>
        <taxon>Pseudomonadati</taxon>
        <taxon>Bacteroidota</taxon>
        <taxon>Sphingobacteriia</taxon>
        <taxon>Sphingobacteriales</taxon>
        <taxon>Sphingobacteriaceae</taxon>
        <taxon>Sphingobacterium</taxon>
    </lineage>
</organism>
<evidence type="ECO:0000313" key="1">
    <source>
        <dbReference type="EMBL" id="MVZ61447.1"/>
    </source>
</evidence>